<dbReference type="GO" id="GO:0046872">
    <property type="term" value="F:metal ion binding"/>
    <property type="evidence" value="ECO:0007669"/>
    <property type="project" value="UniProtKB-KW"/>
</dbReference>
<organism evidence="7 8">
    <name type="scientific">Saliphagus infecundisoli</name>
    <dbReference type="NCBI Taxonomy" id="1849069"/>
    <lineage>
        <taxon>Archaea</taxon>
        <taxon>Methanobacteriati</taxon>
        <taxon>Methanobacteriota</taxon>
        <taxon>Stenosarchaea group</taxon>
        <taxon>Halobacteria</taxon>
        <taxon>Halobacteriales</taxon>
        <taxon>Natrialbaceae</taxon>
        <taxon>Saliphagus</taxon>
    </lineage>
</organism>
<evidence type="ECO:0000256" key="5">
    <source>
        <dbReference type="ARBA" id="ARBA00023157"/>
    </source>
</evidence>
<dbReference type="InterPro" id="IPR006311">
    <property type="entry name" value="TAT_signal"/>
</dbReference>
<evidence type="ECO:0000256" key="3">
    <source>
        <dbReference type="ARBA" id="ARBA00023004"/>
    </source>
</evidence>
<keyword evidence="5" id="KW-1015">Disulfide bond</keyword>
<dbReference type="Gene3D" id="2.102.10.10">
    <property type="entry name" value="Rieske [2Fe-2S] iron-sulphur domain"/>
    <property type="match status" value="1"/>
</dbReference>
<dbReference type="PANTHER" id="PTHR10134">
    <property type="entry name" value="CYTOCHROME B-C1 COMPLEX SUBUNIT RIESKE, MITOCHONDRIAL"/>
    <property type="match status" value="1"/>
</dbReference>
<evidence type="ECO:0000256" key="1">
    <source>
        <dbReference type="ARBA" id="ARBA00022714"/>
    </source>
</evidence>
<dbReference type="EMBL" id="JBHSJG010000036">
    <property type="protein sequence ID" value="MFC4988169.1"/>
    <property type="molecule type" value="Genomic_DNA"/>
</dbReference>
<reference evidence="7 8" key="1">
    <citation type="journal article" date="2019" name="Int. J. Syst. Evol. Microbiol.">
        <title>The Global Catalogue of Microorganisms (GCM) 10K type strain sequencing project: providing services to taxonomists for standard genome sequencing and annotation.</title>
        <authorList>
            <consortium name="The Broad Institute Genomics Platform"/>
            <consortium name="The Broad Institute Genome Sequencing Center for Infectious Disease"/>
            <person name="Wu L."/>
            <person name="Ma J."/>
        </authorList>
    </citation>
    <scope>NUCLEOTIDE SEQUENCE [LARGE SCALE GENOMIC DNA]</scope>
    <source>
        <strain evidence="7 8">CGMCC 1.15824</strain>
    </source>
</reference>
<dbReference type="SUPFAM" id="SSF50022">
    <property type="entry name" value="ISP domain"/>
    <property type="match status" value="1"/>
</dbReference>
<dbReference type="PROSITE" id="PS51296">
    <property type="entry name" value="RIESKE"/>
    <property type="match status" value="1"/>
</dbReference>
<feature type="domain" description="Rieske" evidence="6">
    <location>
        <begin position="226"/>
        <end position="287"/>
    </location>
</feature>
<evidence type="ECO:0000256" key="4">
    <source>
        <dbReference type="ARBA" id="ARBA00023014"/>
    </source>
</evidence>
<sequence length="287" mass="31415">MADDDNYPVESDRRRFVKGVVGGGVLSGLLTVGAASVTMATTPSGGGGGRMDYRGAVREMGPAPRGLPQIPIEIDDEGYLQGIWPEPETVEQGSTEYQVSRTEIAGTEYSTEWYQYCGVQTFPGIAPDADGQDAYFRYDTSASGDYPWMEEVSGGDRIHIEDLEGYEDWGNGIGEDGLGKPATATWRSQNVAAENTIPIIVIRSTRIEEMAQDDEWVAETCPQGCVAYLNKCTHFCCVPGYKRLGESGNYGNGDDRIYCNCHQSVYNPFDITEQQLIALPRPEGDDE</sequence>
<keyword evidence="1" id="KW-0001">2Fe-2S</keyword>
<dbReference type="InterPro" id="IPR036922">
    <property type="entry name" value="Rieske_2Fe-2S_sf"/>
</dbReference>
<keyword evidence="8" id="KW-1185">Reference proteome</keyword>
<keyword evidence="2" id="KW-0479">Metal-binding</keyword>
<dbReference type="Proteomes" id="UP001595925">
    <property type="component" value="Unassembled WGS sequence"/>
</dbReference>
<dbReference type="GO" id="GO:0051537">
    <property type="term" value="F:2 iron, 2 sulfur cluster binding"/>
    <property type="evidence" value="ECO:0007669"/>
    <property type="project" value="UniProtKB-KW"/>
</dbReference>
<evidence type="ECO:0000256" key="2">
    <source>
        <dbReference type="ARBA" id="ARBA00022723"/>
    </source>
</evidence>
<name>A0ABD5QEZ4_9EURY</name>
<comment type="caution">
    <text evidence="7">The sequence shown here is derived from an EMBL/GenBank/DDBJ whole genome shotgun (WGS) entry which is preliminary data.</text>
</comment>
<evidence type="ECO:0000313" key="7">
    <source>
        <dbReference type="EMBL" id="MFC4988169.1"/>
    </source>
</evidence>
<dbReference type="InterPro" id="IPR017941">
    <property type="entry name" value="Rieske_2Fe-2S"/>
</dbReference>
<evidence type="ECO:0000259" key="6">
    <source>
        <dbReference type="PROSITE" id="PS51296"/>
    </source>
</evidence>
<keyword evidence="3" id="KW-0408">Iron</keyword>
<dbReference type="AlphaFoldDB" id="A0ABD5QEZ4"/>
<keyword evidence="4" id="KW-0411">Iron-sulfur</keyword>
<proteinExistence type="predicted"/>
<dbReference type="RefSeq" id="WP_114578033.1">
    <property type="nucleotide sequence ID" value="NZ_JAIVEF010000001.1"/>
</dbReference>
<dbReference type="InterPro" id="IPR014349">
    <property type="entry name" value="Rieske_Fe-S_prot"/>
</dbReference>
<gene>
    <name evidence="7" type="ORF">ACFPFO_10455</name>
</gene>
<protein>
    <submittedName>
        <fullName evidence="7">Rieske 2Fe-2S domain-containing protein</fullName>
    </submittedName>
</protein>
<evidence type="ECO:0000313" key="8">
    <source>
        <dbReference type="Proteomes" id="UP001595925"/>
    </source>
</evidence>
<accession>A0ABD5QEZ4</accession>
<dbReference type="PROSITE" id="PS51318">
    <property type="entry name" value="TAT"/>
    <property type="match status" value="1"/>
</dbReference>